<comment type="caution">
    <text evidence="1">The sequence shown here is derived from an EMBL/GenBank/DDBJ whole genome shotgun (WGS) entry which is preliminary data.</text>
</comment>
<name>I4ECV7_9BACT</name>
<protein>
    <submittedName>
        <fullName evidence="1">Uncharacterized protein</fullName>
    </submittedName>
</protein>
<dbReference type="EMBL" id="CAGS01000031">
    <property type="protein sequence ID" value="CCF82519.1"/>
    <property type="molecule type" value="Genomic_DNA"/>
</dbReference>
<dbReference type="AlphaFoldDB" id="I4ECV7"/>
<keyword evidence="2" id="KW-1185">Reference proteome</keyword>
<accession>I4ECV7</accession>
<reference evidence="1 2" key="1">
    <citation type="journal article" date="2012" name="ISME J.">
        <title>Nitrification expanded: discovery, physiology and genomics of a nitrite-oxidizing bacterium from the phylum Chloroflexi.</title>
        <authorList>
            <person name="Sorokin D.Y."/>
            <person name="Lucker S."/>
            <person name="Vejmelkova D."/>
            <person name="Kostrikina N.A."/>
            <person name="Kleerebezem R."/>
            <person name="Rijpstra W.I."/>
            <person name="Damste J.S."/>
            <person name="Le Paslier D."/>
            <person name="Muyzer G."/>
            <person name="Wagner M."/>
            <person name="van Loosdrecht M.C."/>
            <person name="Daims H."/>
        </authorList>
    </citation>
    <scope>NUCLEOTIDE SEQUENCE [LARGE SCALE GENOMIC DNA]</scope>
    <source>
        <strain evidence="2">none</strain>
    </source>
</reference>
<proteinExistence type="predicted"/>
<sequence length="114" mass="12321">MSYASLKSSTSERPTLPKLVMPVIPRGPLYYPVTSYDANISPLTYDVSCHKCVKTAASMSQSRDMSRVQTVGADCGVGGCSIGRSSSFYAGSCCRQHPLRNVTPDGLGRPRPFR</sequence>
<evidence type="ECO:0000313" key="2">
    <source>
        <dbReference type="Proteomes" id="UP000004221"/>
    </source>
</evidence>
<gene>
    <name evidence="1" type="ORF">NITHO_1260002</name>
</gene>
<dbReference type="Proteomes" id="UP000004221">
    <property type="component" value="Unassembled WGS sequence"/>
</dbReference>
<organism evidence="1 2">
    <name type="scientific">Nitrolancea hollandica Lb</name>
    <dbReference type="NCBI Taxonomy" id="1129897"/>
    <lineage>
        <taxon>Bacteria</taxon>
        <taxon>Pseudomonadati</taxon>
        <taxon>Thermomicrobiota</taxon>
        <taxon>Thermomicrobia</taxon>
        <taxon>Sphaerobacterales</taxon>
        <taxon>Sphaerobacterineae</taxon>
        <taxon>Sphaerobacteraceae</taxon>
        <taxon>Nitrolancea</taxon>
    </lineage>
</organism>
<evidence type="ECO:0000313" key="1">
    <source>
        <dbReference type="EMBL" id="CCF82519.1"/>
    </source>
</evidence>